<dbReference type="InterPro" id="IPR000917">
    <property type="entry name" value="Sulfatase_N"/>
</dbReference>
<feature type="signal peptide" evidence="5">
    <location>
        <begin position="1"/>
        <end position="21"/>
    </location>
</feature>
<dbReference type="SUPFAM" id="SSF53649">
    <property type="entry name" value="Alkaline phosphatase-like"/>
    <property type="match status" value="1"/>
</dbReference>
<feature type="chain" id="PRO_5041963701" description="Sulfatase N-terminal domain-containing protein" evidence="5">
    <location>
        <begin position="22"/>
        <end position="650"/>
    </location>
</feature>
<dbReference type="PROSITE" id="PS00523">
    <property type="entry name" value="SULFATASE_1"/>
    <property type="match status" value="1"/>
</dbReference>
<evidence type="ECO:0000256" key="4">
    <source>
        <dbReference type="ARBA" id="ARBA00023180"/>
    </source>
</evidence>
<dbReference type="InterPro" id="IPR024607">
    <property type="entry name" value="Sulfatase_CS"/>
</dbReference>
<evidence type="ECO:0000313" key="7">
    <source>
        <dbReference type="EMBL" id="KAK2616096.1"/>
    </source>
</evidence>
<sequence length="650" mass="72863">MRPLATIVFAAAVALWSSGEAQSQENDAKKPNIVFIFTDDQDYHHSSLDYMQNLQKELVAKGTEFTNHYATISVCCPSRVSLMRGQLAHNTNNTHVRAPGGGYPKFLAAAEDDDYLPLWLTKAGYQAESMEIQAVSDYLLAYLDIGKLFNGNGLTNYNPAPKYWTHTDVLMEPYINRHDTVVMSENGARPKFYSNWQQTDAIRTKAYVDQYRTTSDFSCAGRSFFLMITPTAPDVHNVTVPPIPAARHLDLFQNITVPRTPDWNPSDEYQQQKPAYLKTLPLLNQTQTDEVDLLYRRRLQALQSVDDLIRDVVDTLEEADKLDDTYIIYSTDQGYHLGSYRQGGGKSTPYLRDSNIPLVVRGPGIQAGVSSRTPSTVTDFAPTFLEIAGLNKEDWPSFLDGESLLASWESPNNTAIHKKKEAINVEFWGYAFNEISSFVMGDEGKAGYFLKNDYKTMRIVGDDSAWLYSRWCTNDTELYDTKNDPFELTNLANSSDPQIQRVLSRLNALLLVTKSCTQETCRDPWSILQATDLPSNATAIKTLDDALDPAYDSFYDTFPQVTISECLGLQVPSNEAPFYPDGAETGLGLAFRSNTDGFSFPDPLQPVTQITGYFGRREPAGGWDQRHASLEALMADARELTDDEMTVTNI</sequence>
<dbReference type="GO" id="GO:0005539">
    <property type="term" value="F:glycosaminoglycan binding"/>
    <property type="evidence" value="ECO:0007669"/>
    <property type="project" value="TreeGrafter"/>
</dbReference>
<feature type="domain" description="Sulfatase N-terminal" evidence="6">
    <location>
        <begin position="31"/>
        <end position="389"/>
    </location>
</feature>
<dbReference type="CDD" id="cd16147">
    <property type="entry name" value="G6S"/>
    <property type="match status" value="1"/>
</dbReference>
<dbReference type="AlphaFoldDB" id="A0AAD9WBM9"/>
<dbReference type="Proteomes" id="UP001265746">
    <property type="component" value="Unassembled WGS sequence"/>
</dbReference>
<dbReference type="GO" id="GO:0008449">
    <property type="term" value="F:N-acetylglucosamine-6-sulfatase activity"/>
    <property type="evidence" value="ECO:0007669"/>
    <property type="project" value="TreeGrafter"/>
</dbReference>
<evidence type="ECO:0000256" key="5">
    <source>
        <dbReference type="SAM" id="SignalP"/>
    </source>
</evidence>
<gene>
    <name evidence="7" type="ORF">N8I77_002805</name>
</gene>
<protein>
    <recommendedName>
        <fullName evidence="6">Sulfatase N-terminal domain-containing protein</fullName>
    </recommendedName>
</protein>
<keyword evidence="4" id="KW-0325">Glycoprotein</keyword>
<dbReference type="Gene3D" id="3.40.720.10">
    <property type="entry name" value="Alkaline Phosphatase, subunit A"/>
    <property type="match status" value="1"/>
</dbReference>
<dbReference type="InterPro" id="IPR017850">
    <property type="entry name" value="Alkaline_phosphatase_core_sf"/>
</dbReference>
<evidence type="ECO:0000313" key="8">
    <source>
        <dbReference type="Proteomes" id="UP001265746"/>
    </source>
</evidence>
<keyword evidence="2 5" id="KW-0732">Signal</keyword>
<name>A0AAD9WBM9_PHOAM</name>
<comment type="similarity">
    <text evidence="1">Belongs to the sulfatase family.</text>
</comment>
<keyword evidence="3" id="KW-0378">Hydrolase</keyword>
<evidence type="ECO:0000256" key="2">
    <source>
        <dbReference type="ARBA" id="ARBA00022729"/>
    </source>
</evidence>
<comment type="caution">
    <text evidence="7">The sequence shown here is derived from an EMBL/GenBank/DDBJ whole genome shotgun (WGS) entry which is preliminary data.</text>
</comment>
<evidence type="ECO:0000256" key="1">
    <source>
        <dbReference type="ARBA" id="ARBA00008779"/>
    </source>
</evidence>
<proteinExistence type="inferred from homology"/>
<keyword evidence="8" id="KW-1185">Reference proteome</keyword>
<accession>A0AAD9WBM9</accession>
<dbReference type="PANTHER" id="PTHR43108">
    <property type="entry name" value="N-ACETYLGLUCOSAMINE-6-SULFATASE FAMILY MEMBER"/>
    <property type="match status" value="1"/>
</dbReference>
<dbReference type="Pfam" id="PF00884">
    <property type="entry name" value="Sulfatase"/>
    <property type="match status" value="1"/>
</dbReference>
<evidence type="ECO:0000256" key="3">
    <source>
        <dbReference type="ARBA" id="ARBA00022801"/>
    </source>
</evidence>
<dbReference type="EMBL" id="JAUJFL010000001">
    <property type="protein sequence ID" value="KAK2616096.1"/>
    <property type="molecule type" value="Genomic_DNA"/>
</dbReference>
<reference evidence="7" key="1">
    <citation type="submission" date="2023-06" db="EMBL/GenBank/DDBJ databases">
        <authorList>
            <person name="Noh H."/>
        </authorList>
    </citation>
    <scope>NUCLEOTIDE SEQUENCE</scope>
    <source>
        <strain evidence="7">DUCC20226</strain>
    </source>
</reference>
<evidence type="ECO:0000259" key="6">
    <source>
        <dbReference type="Pfam" id="PF00884"/>
    </source>
</evidence>
<dbReference type="PANTHER" id="PTHR43108:SF8">
    <property type="entry name" value="SD21168P"/>
    <property type="match status" value="1"/>
</dbReference>
<organism evidence="7 8">
    <name type="scientific">Phomopsis amygdali</name>
    <name type="common">Fusicoccum amygdali</name>
    <dbReference type="NCBI Taxonomy" id="1214568"/>
    <lineage>
        <taxon>Eukaryota</taxon>
        <taxon>Fungi</taxon>
        <taxon>Dikarya</taxon>
        <taxon>Ascomycota</taxon>
        <taxon>Pezizomycotina</taxon>
        <taxon>Sordariomycetes</taxon>
        <taxon>Sordariomycetidae</taxon>
        <taxon>Diaporthales</taxon>
        <taxon>Diaporthaceae</taxon>
        <taxon>Diaporthe</taxon>
    </lineage>
</organism>